<gene>
    <name evidence="7" type="ORF">UFOPK2165_00164</name>
</gene>
<keyword evidence="5" id="KW-0812">Transmembrane</keyword>
<comment type="similarity">
    <text evidence="1">Belongs to the peptidase S8 family.</text>
</comment>
<dbReference type="CDD" id="cd00306">
    <property type="entry name" value="Peptidases_S8_S53"/>
    <property type="match status" value="1"/>
</dbReference>
<dbReference type="InterPro" id="IPR036852">
    <property type="entry name" value="Peptidase_S8/S53_dom_sf"/>
</dbReference>
<accession>A0A6J6JT59</accession>
<keyword evidence="4" id="KW-0720">Serine protease</keyword>
<evidence type="ECO:0000313" key="7">
    <source>
        <dbReference type="EMBL" id="CAB4639213.1"/>
    </source>
</evidence>
<evidence type="ECO:0000256" key="1">
    <source>
        <dbReference type="ARBA" id="ARBA00011073"/>
    </source>
</evidence>
<dbReference type="PANTHER" id="PTHR43806">
    <property type="entry name" value="PEPTIDASE S8"/>
    <property type="match status" value="1"/>
</dbReference>
<keyword evidence="2" id="KW-0645">Protease</keyword>
<evidence type="ECO:0000256" key="5">
    <source>
        <dbReference type="SAM" id="Phobius"/>
    </source>
</evidence>
<feature type="transmembrane region" description="Helical" evidence="5">
    <location>
        <begin position="200"/>
        <end position="218"/>
    </location>
</feature>
<keyword evidence="3" id="KW-0378">Hydrolase</keyword>
<evidence type="ECO:0000256" key="2">
    <source>
        <dbReference type="ARBA" id="ARBA00022670"/>
    </source>
</evidence>
<dbReference type="InterPro" id="IPR050131">
    <property type="entry name" value="Peptidase_S8_subtilisin-like"/>
</dbReference>
<proteinExistence type="inferred from homology"/>
<keyword evidence="5" id="KW-0472">Membrane</keyword>
<protein>
    <submittedName>
        <fullName evidence="7">Unannotated protein</fullName>
    </submittedName>
</protein>
<organism evidence="7">
    <name type="scientific">freshwater metagenome</name>
    <dbReference type="NCBI Taxonomy" id="449393"/>
    <lineage>
        <taxon>unclassified sequences</taxon>
        <taxon>metagenomes</taxon>
        <taxon>ecological metagenomes</taxon>
    </lineage>
</organism>
<keyword evidence="5" id="KW-1133">Transmembrane helix</keyword>
<name>A0A6J6JT59_9ZZZZ</name>
<dbReference type="PANTHER" id="PTHR43806:SF11">
    <property type="entry name" value="CEREVISIN-RELATED"/>
    <property type="match status" value="1"/>
</dbReference>
<dbReference type="AlphaFoldDB" id="A0A6J6JT59"/>
<dbReference type="Pfam" id="PF00082">
    <property type="entry name" value="Peptidase_S8"/>
    <property type="match status" value="1"/>
</dbReference>
<dbReference type="EMBL" id="CAEZWA010000016">
    <property type="protein sequence ID" value="CAB4639213.1"/>
    <property type="molecule type" value="Genomic_DNA"/>
</dbReference>
<dbReference type="InterPro" id="IPR000209">
    <property type="entry name" value="Peptidase_S8/S53_dom"/>
</dbReference>
<dbReference type="GO" id="GO:0004252">
    <property type="term" value="F:serine-type endopeptidase activity"/>
    <property type="evidence" value="ECO:0007669"/>
    <property type="project" value="InterPro"/>
</dbReference>
<sequence length="225" mass="23245">MSWDEAFLYAFENDVVVVAAAGNRADGTEQVGAPATIPGVLVVAGVDRDAVASTAASTAGLSISVAAPATDLVSAFPGGDYKIWSGSSGAAPIVSGLVALVRAKYPELDANNVINRIIETATQVGDDNYSPDYGFGLIDPQKALSAKVALVKENPLGSLSQWIELYRKSQAPEDVPSGTINTPIDSVEPVVTSGPDSGNLILVLGYLAVGAVLLSSMLRGSRRRE</sequence>
<evidence type="ECO:0000259" key="6">
    <source>
        <dbReference type="Pfam" id="PF00082"/>
    </source>
</evidence>
<evidence type="ECO:0000256" key="4">
    <source>
        <dbReference type="ARBA" id="ARBA00022825"/>
    </source>
</evidence>
<reference evidence="7" key="1">
    <citation type="submission" date="2020-05" db="EMBL/GenBank/DDBJ databases">
        <authorList>
            <person name="Chiriac C."/>
            <person name="Salcher M."/>
            <person name="Ghai R."/>
            <person name="Kavagutti S V."/>
        </authorList>
    </citation>
    <scope>NUCLEOTIDE SEQUENCE</scope>
</reference>
<dbReference type="SUPFAM" id="SSF52743">
    <property type="entry name" value="Subtilisin-like"/>
    <property type="match status" value="1"/>
</dbReference>
<dbReference type="Gene3D" id="3.40.50.200">
    <property type="entry name" value="Peptidase S8/S53 domain"/>
    <property type="match status" value="1"/>
</dbReference>
<feature type="domain" description="Peptidase S8/S53" evidence="6">
    <location>
        <begin position="3"/>
        <end position="136"/>
    </location>
</feature>
<evidence type="ECO:0000256" key="3">
    <source>
        <dbReference type="ARBA" id="ARBA00022801"/>
    </source>
</evidence>
<dbReference type="PROSITE" id="PS51892">
    <property type="entry name" value="SUBTILASE"/>
    <property type="match status" value="1"/>
</dbReference>
<dbReference type="GO" id="GO:0006508">
    <property type="term" value="P:proteolysis"/>
    <property type="evidence" value="ECO:0007669"/>
    <property type="project" value="UniProtKB-KW"/>
</dbReference>